<organism evidence="2 3">
    <name type="scientific">Candidatus Fimihabitans intestinipullorum</name>
    <dbReference type="NCBI Taxonomy" id="2840820"/>
    <lineage>
        <taxon>Bacteria</taxon>
        <taxon>Bacillati</taxon>
        <taxon>Mycoplasmatota</taxon>
        <taxon>Mycoplasmatota incertae sedis</taxon>
        <taxon>Candidatus Fimihabitans</taxon>
    </lineage>
</organism>
<evidence type="ECO:0000256" key="1">
    <source>
        <dbReference type="SAM" id="MobiDB-lite"/>
    </source>
</evidence>
<feature type="region of interest" description="Disordered" evidence="1">
    <location>
        <begin position="1"/>
        <end position="46"/>
    </location>
</feature>
<name>A0A9D1HSW6_9BACT</name>
<protein>
    <submittedName>
        <fullName evidence="2">Uncharacterized protein</fullName>
    </submittedName>
</protein>
<gene>
    <name evidence="2" type="ORF">IAD49_00420</name>
</gene>
<evidence type="ECO:0000313" key="3">
    <source>
        <dbReference type="Proteomes" id="UP000824087"/>
    </source>
</evidence>
<accession>A0A9D1HSW6</accession>
<feature type="compositionally biased region" description="Basic residues" evidence="1">
    <location>
        <begin position="1"/>
        <end position="16"/>
    </location>
</feature>
<comment type="caution">
    <text evidence="2">The sequence shown here is derived from an EMBL/GenBank/DDBJ whole genome shotgun (WGS) entry which is preliminary data.</text>
</comment>
<reference evidence="2" key="1">
    <citation type="submission" date="2020-10" db="EMBL/GenBank/DDBJ databases">
        <authorList>
            <person name="Gilroy R."/>
        </authorList>
    </citation>
    <scope>NUCLEOTIDE SEQUENCE</scope>
    <source>
        <strain evidence="2">CHK197-8231</strain>
    </source>
</reference>
<sequence length="46" mass="5140">MAKNKKQNNAKAKAKNMNKVTDANANNNRVSDENNIGFENDTKNCK</sequence>
<dbReference type="EMBL" id="DVML01000006">
    <property type="protein sequence ID" value="HIU22036.1"/>
    <property type="molecule type" value="Genomic_DNA"/>
</dbReference>
<dbReference type="AlphaFoldDB" id="A0A9D1HSW6"/>
<reference evidence="2" key="2">
    <citation type="journal article" date="2021" name="PeerJ">
        <title>Extensive microbial diversity within the chicken gut microbiome revealed by metagenomics and culture.</title>
        <authorList>
            <person name="Gilroy R."/>
            <person name="Ravi A."/>
            <person name="Getino M."/>
            <person name="Pursley I."/>
            <person name="Horton D.L."/>
            <person name="Alikhan N.F."/>
            <person name="Baker D."/>
            <person name="Gharbi K."/>
            <person name="Hall N."/>
            <person name="Watson M."/>
            <person name="Adriaenssens E.M."/>
            <person name="Foster-Nyarko E."/>
            <person name="Jarju S."/>
            <person name="Secka A."/>
            <person name="Antonio M."/>
            <person name="Oren A."/>
            <person name="Chaudhuri R.R."/>
            <person name="La Ragione R."/>
            <person name="Hildebrand F."/>
            <person name="Pallen M.J."/>
        </authorList>
    </citation>
    <scope>NUCLEOTIDE SEQUENCE</scope>
    <source>
        <strain evidence="2">CHK197-8231</strain>
    </source>
</reference>
<proteinExistence type="predicted"/>
<dbReference type="Proteomes" id="UP000824087">
    <property type="component" value="Unassembled WGS sequence"/>
</dbReference>
<evidence type="ECO:0000313" key="2">
    <source>
        <dbReference type="EMBL" id="HIU22036.1"/>
    </source>
</evidence>